<evidence type="ECO:0000313" key="2">
    <source>
        <dbReference type="EMBL" id="MSB19919.1"/>
    </source>
</evidence>
<feature type="compositionally biased region" description="Low complexity" evidence="1">
    <location>
        <begin position="52"/>
        <end position="70"/>
    </location>
</feature>
<accession>A0A6I2R1Y6</accession>
<name>A0A6I2R1Y6_FLAPL</name>
<proteinExistence type="predicted"/>
<gene>
    <name evidence="2" type="ORF">GKE97_10360</name>
</gene>
<sequence>MNMKKILLALGIGAGVGAAYYFAKKKLGEMQEENEMYYDMYAAHPYTPGPAGPAKRSAAAAAETPASAELTAEEEDTEPPSVAGKDLKEEPAAGPQETPAPEPATVPEPAAGPEHEREGASAEDGEKDDTPKKKPPKTKF</sequence>
<reference evidence="2 3" key="1">
    <citation type="journal article" date="2019" name="Nat. Med.">
        <title>A library of human gut bacterial isolates paired with longitudinal multiomics data enables mechanistic microbiome research.</title>
        <authorList>
            <person name="Poyet M."/>
            <person name="Groussin M."/>
            <person name="Gibbons S.M."/>
            <person name="Avila-Pacheco J."/>
            <person name="Jiang X."/>
            <person name="Kearney S.M."/>
            <person name="Perrotta A.R."/>
            <person name="Berdy B."/>
            <person name="Zhao S."/>
            <person name="Lieberman T.D."/>
            <person name="Swanson P.K."/>
            <person name="Smith M."/>
            <person name="Roesemann S."/>
            <person name="Alexander J.E."/>
            <person name="Rich S.A."/>
            <person name="Livny J."/>
            <person name="Vlamakis H."/>
            <person name="Clish C."/>
            <person name="Bullock K."/>
            <person name="Deik A."/>
            <person name="Scott J."/>
            <person name="Pierce K.A."/>
            <person name="Xavier R.J."/>
            <person name="Alm E.J."/>
        </authorList>
    </citation>
    <scope>NUCLEOTIDE SEQUENCE [LARGE SCALE GENOMIC DNA]</scope>
    <source>
        <strain evidence="2 3">BIOML-A2</strain>
    </source>
</reference>
<comment type="caution">
    <text evidence="2">The sequence shown here is derived from an EMBL/GenBank/DDBJ whole genome shotgun (WGS) entry which is preliminary data.</text>
</comment>
<organism evidence="2 3">
    <name type="scientific">Flavonifractor plautii</name>
    <name type="common">Fusobacterium plautii</name>
    <dbReference type="NCBI Taxonomy" id="292800"/>
    <lineage>
        <taxon>Bacteria</taxon>
        <taxon>Bacillati</taxon>
        <taxon>Bacillota</taxon>
        <taxon>Clostridia</taxon>
        <taxon>Eubacteriales</taxon>
        <taxon>Oscillospiraceae</taxon>
        <taxon>Flavonifractor</taxon>
    </lineage>
</organism>
<protein>
    <submittedName>
        <fullName evidence="2">Uncharacterized protein</fullName>
    </submittedName>
</protein>
<evidence type="ECO:0000256" key="1">
    <source>
        <dbReference type="SAM" id="MobiDB-lite"/>
    </source>
</evidence>
<feature type="region of interest" description="Disordered" evidence="1">
    <location>
        <begin position="42"/>
        <end position="140"/>
    </location>
</feature>
<dbReference type="RefSeq" id="WP_172697648.1">
    <property type="nucleotide sequence ID" value="NZ_WKPR01000009.1"/>
</dbReference>
<evidence type="ECO:0000313" key="3">
    <source>
        <dbReference type="Proteomes" id="UP000434475"/>
    </source>
</evidence>
<dbReference type="EMBL" id="WKPR01000009">
    <property type="protein sequence ID" value="MSB19919.1"/>
    <property type="molecule type" value="Genomic_DNA"/>
</dbReference>
<dbReference type="Proteomes" id="UP000434475">
    <property type="component" value="Unassembled WGS sequence"/>
</dbReference>
<dbReference type="AlphaFoldDB" id="A0A6I2R1Y6"/>